<keyword evidence="5" id="KW-1185">Reference proteome</keyword>
<accession>A0ABZ2HGA8</accession>
<keyword evidence="1 2" id="KW-0129">CBS domain</keyword>
<feature type="domain" description="CBS" evidence="3">
    <location>
        <begin position="77"/>
        <end position="132"/>
    </location>
</feature>
<dbReference type="SUPFAM" id="SSF54631">
    <property type="entry name" value="CBS-domain pair"/>
    <property type="match status" value="1"/>
</dbReference>
<evidence type="ECO:0000259" key="3">
    <source>
        <dbReference type="PROSITE" id="PS51371"/>
    </source>
</evidence>
<protein>
    <submittedName>
        <fullName evidence="4">CBS domain-containing protein</fullName>
    </submittedName>
</protein>
<organism evidence="4 5">
    <name type="scientific">Roseovarius phycicola</name>
    <dbReference type="NCBI Taxonomy" id="3080976"/>
    <lineage>
        <taxon>Bacteria</taxon>
        <taxon>Pseudomonadati</taxon>
        <taxon>Pseudomonadota</taxon>
        <taxon>Alphaproteobacteria</taxon>
        <taxon>Rhodobacterales</taxon>
        <taxon>Roseobacteraceae</taxon>
        <taxon>Roseovarius</taxon>
    </lineage>
</organism>
<evidence type="ECO:0000313" key="5">
    <source>
        <dbReference type="Proteomes" id="UP001364156"/>
    </source>
</evidence>
<evidence type="ECO:0000256" key="2">
    <source>
        <dbReference type="PROSITE-ProRule" id="PRU00703"/>
    </source>
</evidence>
<feature type="domain" description="CBS" evidence="3">
    <location>
        <begin position="8"/>
        <end position="72"/>
    </location>
</feature>
<dbReference type="InterPro" id="IPR051257">
    <property type="entry name" value="Diverse_CBS-Domain"/>
</dbReference>
<dbReference type="InterPro" id="IPR044725">
    <property type="entry name" value="CBSX3_CBS_dom"/>
</dbReference>
<dbReference type="PANTHER" id="PTHR43080:SF2">
    <property type="entry name" value="CBS DOMAIN-CONTAINING PROTEIN"/>
    <property type="match status" value="1"/>
</dbReference>
<dbReference type="PANTHER" id="PTHR43080">
    <property type="entry name" value="CBS DOMAIN-CONTAINING PROTEIN CBSX3, MITOCHONDRIAL"/>
    <property type="match status" value="1"/>
</dbReference>
<dbReference type="InterPro" id="IPR000644">
    <property type="entry name" value="CBS_dom"/>
</dbReference>
<dbReference type="CDD" id="cd04623">
    <property type="entry name" value="CBS_pair_bac_euk"/>
    <property type="match status" value="1"/>
</dbReference>
<dbReference type="InterPro" id="IPR046342">
    <property type="entry name" value="CBS_dom_sf"/>
</dbReference>
<dbReference type="Proteomes" id="UP001364156">
    <property type="component" value="Chromosome"/>
</dbReference>
<evidence type="ECO:0000256" key="1">
    <source>
        <dbReference type="ARBA" id="ARBA00023122"/>
    </source>
</evidence>
<dbReference type="RefSeq" id="WP_338547779.1">
    <property type="nucleotide sequence ID" value="NZ_CP146069.1"/>
</dbReference>
<dbReference type="PROSITE" id="PS51371">
    <property type="entry name" value="CBS"/>
    <property type="match status" value="2"/>
</dbReference>
<proteinExistence type="predicted"/>
<gene>
    <name evidence="4" type="ORF">RZ517_09110</name>
</gene>
<name>A0ABZ2HGA8_9RHOB</name>
<dbReference type="EMBL" id="CP146069">
    <property type="protein sequence ID" value="WWR44986.1"/>
    <property type="molecule type" value="Genomic_DNA"/>
</dbReference>
<reference evidence="4 5" key="1">
    <citation type="submission" date="2023-10" db="EMBL/GenBank/DDBJ databases">
        <title>Roseovarius strain S88 nov., isolated from a marine algae.</title>
        <authorList>
            <person name="Lee M.W."/>
            <person name="Lee J.K."/>
            <person name="Kim J.M."/>
            <person name="Choi D.G."/>
            <person name="Baek J.H."/>
            <person name="Bayburt H."/>
            <person name="Jung J.J."/>
            <person name="Han D.M."/>
            <person name="Jeon C.O."/>
        </authorList>
    </citation>
    <scope>NUCLEOTIDE SEQUENCE [LARGE SCALE GENOMIC DNA]</scope>
    <source>
        <strain evidence="4 5">S88</strain>
    </source>
</reference>
<evidence type="ECO:0000313" key="4">
    <source>
        <dbReference type="EMBL" id="WWR44986.1"/>
    </source>
</evidence>
<dbReference type="Pfam" id="PF00571">
    <property type="entry name" value="CBS"/>
    <property type="match status" value="2"/>
</dbReference>
<sequence length="144" mass="15264">MIVQQILQSKGNDAVITITPRTNVADAAALLSEHRIGGLVVSGDGKSADGILSERDIVRALASKGGGCLNDQVSELMTPDPVCCSRQDSADHVLGRMTEGRFRHMPVVEDGALVGIVTIGDVVKARLQELSMEKEALESMVMGH</sequence>
<dbReference type="SMART" id="SM00116">
    <property type="entry name" value="CBS"/>
    <property type="match status" value="2"/>
</dbReference>
<dbReference type="Gene3D" id="3.10.580.10">
    <property type="entry name" value="CBS-domain"/>
    <property type="match status" value="1"/>
</dbReference>